<name>A0ABV6CQ18_9RHOB</name>
<evidence type="ECO:0000313" key="8">
    <source>
        <dbReference type="Proteomes" id="UP001589795"/>
    </source>
</evidence>
<dbReference type="HAMAP" id="MF_00074">
    <property type="entry name" value="16SrRNA_methyltr_G"/>
    <property type="match status" value="1"/>
</dbReference>
<comment type="subcellular location">
    <subcellularLocation>
        <location evidence="6">Cytoplasm</location>
    </subcellularLocation>
</comment>
<comment type="caution">
    <text evidence="7">The sequence shown here is derived from an EMBL/GenBank/DDBJ whole genome shotgun (WGS) entry which is preliminary data.</text>
</comment>
<feature type="binding site" evidence="6">
    <location>
        <position position="130"/>
    </location>
    <ligand>
        <name>S-adenosyl-L-methionine</name>
        <dbReference type="ChEBI" id="CHEBI:59789"/>
    </ligand>
</feature>
<feature type="binding site" evidence="6">
    <location>
        <begin position="116"/>
        <end position="117"/>
    </location>
    <ligand>
        <name>S-adenosyl-L-methionine</name>
        <dbReference type="ChEBI" id="CHEBI:59789"/>
    </ligand>
</feature>
<accession>A0ABV6CQ18</accession>
<proteinExistence type="inferred from homology"/>
<comment type="similarity">
    <text evidence="6">Belongs to the methyltransferase superfamily. RNA methyltransferase RsmG family.</text>
</comment>
<protein>
    <recommendedName>
        <fullName evidence="6">Ribosomal RNA small subunit methyltransferase G</fullName>
        <ecNumber evidence="6">2.1.1.170</ecNumber>
    </recommendedName>
    <alternativeName>
        <fullName evidence="6">16S rRNA 7-methylguanosine methyltransferase</fullName>
        <shortName evidence="6">16S rRNA m7G methyltransferase</shortName>
    </alternativeName>
</protein>
<feature type="binding site" evidence="6">
    <location>
        <position position="68"/>
    </location>
    <ligand>
        <name>S-adenosyl-L-methionine</name>
        <dbReference type="ChEBI" id="CHEBI:59789"/>
    </ligand>
</feature>
<keyword evidence="2 6" id="KW-0698">rRNA processing</keyword>
<keyword evidence="5 6" id="KW-0949">S-adenosyl-L-methionine</keyword>
<dbReference type="RefSeq" id="WP_265505593.1">
    <property type="nucleotide sequence ID" value="NZ_JAOTBE010000003.1"/>
</dbReference>
<reference evidence="7 8" key="1">
    <citation type="submission" date="2024-09" db="EMBL/GenBank/DDBJ databases">
        <authorList>
            <person name="Sun Q."/>
            <person name="Mori K."/>
        </authorList>
    </citation>
    <scope>NUCLEOTIDE SEQUENCE [LARGE SCALE GENOMIC DNA]</scope>
    <source>
        <strain evidence="7 8">CCM 7904</strain>
    </source>
</reference>
<dbReference type="NCBIfam" id="TIGR00138">
    <property type="entry name" value="rsmG_gidB"/>
    <property type="match status" value="1"/>
</dbReference>
<keyword evidence="4 6" id="KW-0808">Transferase</keyword>
<evidence type="ECO:0000256" key="5">
    <source>
        <dbReference type="ARBA" id="ARBA00022691"/>
    </source>
</evidence>
<comment type="function">
    <text evidence="6">Specifically methylates the N7 position of guanine in position 527 of 16S rRNA.</text>
</comment>
<evidence type="ECO:0000256" key="6">
    <source>
        <dbReference type="HAMAP-Rule" id="MF_00074"/>
    </source>
</evidence>
<gene>
    <name evidence="6 7" type="primary">rsmG</name>
    <name evidence="7" type="ORF">ACFFIZ_13655</name>
</gene>
<dbReference type="PANTHER" id="PTHR31760:SF0">
    <property type="entry name" value="S-ADENOSYL-L-METHIONINE-DEPENDENT METHYLTRANSFERASES SUPERFAMILY PROTEIN"/>
    <property type="match status" value="1"/>
</dbReference>
<comment type="catalytic activity">
    <reaction evidence="6">
        <text>guanosine(527) in 16S rRNA + S-adenosyl-L-methionine = N(7)-methylguanosine(527) in 16S rRNA + S-adenosyl-L-homocysteine</text>
        <dbReference type="Rhea" id="RHEA:42732"/>
        <dbReference type="Rhea" id="RHEA-COMP:10209"/>
        <dbReference type="Rhea" id="RHEA-COMP:10210"/>
        <dbReference type="ChEBI" id="CHEBI:57856"/>
        <dbReference type="ChEBI" id="CHEBI:59789"/>
        <dbReference type="ChEBI" id="CHEBI:74269"/>
        <dbReference type="ChEBI" id="CHEBI:74480"/>
        <dbReference type="EC" id="2.1.1.170"/>
    </reaction>
</comment>
<sequence>MSNVSRETEEKLQEFLATLLKWNPRINLVAPDTLQQARFRHVDDCLQLADLASKPMGDWVDLGSGGGFPGLIVAIAMRDEPVKFTLVESDTRKSAFLRTVARDLDLPNVVIKAERAEKIPPMHASQISARALAPLDRLLAMVAHHIKPNGTAWLMKGRRWQEECEAARRLWSFDVEPFQSKTDPDAAILKITGVSAHG</sequence>
<keyword evidence="3 6" id="KW-0489">Methyltransferase</keyword>
<dbReference type="EC" id="2.1.1.170" evidence="6"/>
<dbReference type="SUPFAM" id="SSF53335">
    <property type="entry name" value="S-adenosyl-L-methionine-dependent methyltransferases"/>
    <property type="match status" value="1"/>
</dbReference>
<organism evidence="7 8">
    <name type="scientific">Paracoccus rhizosphaerae</name>
    <dbReference type="NCBI Taxonomy" id="1133347"/>
    <lineage>
        <taxon>Bacteria</taxon>
        <taxon>Pseudomonadati</taxon>
        <taxon>Pseudomonadota</taxon>
        <taxon>Alphaproteobacteria</taxon>
        <taxon>Rhodobacterales</taxon>
        <taxon>Paracoccaceae</taxon>
        <taxon>Paracoccus</taxon>
    </lineage>
</organism>
<evidence type="ECO:0000256" key="1">
    <source>
        <dbReference type="ARBA" id="ARBA00022490"/>
    </source>
</evidence>
<dbReference type="GO" id="GO:0008168">
    <property type="term" value="F:methyltransferase activity"/>
    <property type="evidence" value="ECO:0007669"/>
    <property type="project" value="UniProtKB-KW"/>
</dbReference>
<dbReference type="EMBL" id="JBHLWQ010000127">
    <property type="protein sequence ID" value="MFC0201321.1"/>
    <property type="molecule type" value="Genomic_DNA"/>
</dbReference>
<evidence type="ECO:0000256" key="3">
    <source>
        <dbReference type="ARBA" id="ARBA00022603"/>
    </source>
</evidence>
<feature type="binding site" evidence="6">
    <location>
        <position position="63"/>
    </location>
    <ligand>
        <name>S-adenosyl-L-methionine</name>
        <dbReference type="ChEBI" id="CHEBI:59789"/>
    </ligand>
</feature>
<dbReference type="InterPro" id="IPR003682">
    <property type="entry name" value="rRNA_ssu_MeTfrase_G"/>
</dbReference>
<dbReference type="PANTHER" id="PTHR31760">
    <property type="entry name" value="S-ADENOSYL-L-METHIONINE-DEPENDENT METHYLTRANSFERASES SUPERFAMILY PROTEIN"/>
    <property type="match status" value="1"/>
</dbReference>
<comment type="caution">
    <text evidence="6">Lacks conserved residue(s) required for the propagation of feature annotation.</text>
</comment>
<dbReference type="Proteomes" id="UP001589795">
    <property type="component" value="Unassembled WGS sequence"/>
</dbReference>
<dbReference type="Gene3D" id="3.40.50.150">
    <property type="entry name" value="Vaccinia Virus protein VP39"/>
    <property type="match status" value="1"/>
</dbReference>
<evidence type="ECO:0000313" key="7">
    <source>
        <dbReference type="EMBL" id="MFC0201321.1"/>
    </source>
</evidence>
<keyword evidence="8" id="KW-1185">Reference proteome</keyword>
<evidence type="ECO:0000256" key="4">
    <source>
        <dbReference type="ARBA" id="ARBA00022679"/>
    </source>
</evidence>
<keyword evidence="1 6" id="KW-0963">Cytoplasm</keyword>
<dbReference type="PIRSF" id="PIRSF003078">
    <property type="entry name" value="GidB"/>
    <property type="match status" value="1"/>
</dbReference>
<dbReference type="GO" id="GO:0032259">
    <property type="term" value="P:methylation"/>
    <property type="evidence" value="ECO:0007669"/>
    <property type="project" value="UniProtKB-KW"/>
</dbReference>
<dbReference type="InterPro" id="IPR029063">
    <property type="entry name" value="SAM-dependent_MTases_sf"/>
</dbReference>
<evidence type="ECO:0000256" key="2">
    <source>
        <dbReference type="ARBA" id="ARBA00022552"/>
    </source>
</evidence>
<dbReference type="Pfam" id="PF02527">
    <property type="entry name" value="GidB"/>
    <property type="match status" value="1"/>
</dbReference>